<name>A0A679JMA4_VARPD</name>
<dbReference type="EMBL" id="LR743508">
    <property type="protein sequence ID" value="CAA2110179.1"/>
    <property type="molecule type" value="Genomic_DNA"/>
</dbReference>
<dbReference type="RefSeq" id="WP_339094522.1">
    <property type="nucleotide sequence ID" value="NZ_LR743508.1"/>
</dbReference>
<evidence type="ECO:0000313" key="1">
    <source>
        <dbReference type="EMBL" id="CAA2110179.1"/>
    </source>
</evidence>
<protein>
    <submittedName>
        <fullName evidence="1">Uncharacterized protein</fullName>
    </submittedName>
</protein>
<accession>A0A679JMA4</accession>
<dbReference type="AlphaFoldDB" id="A0A679JMA4"/>
<sequence length="169" mass="18756">MTVIAEHLRVAQLQRLGLSQALVRLAAGDCVHEVFRGRCLGPPFHVYHGARVPEGPQLVPLWEQDGRACGVWEDDGGLAFVEFSIELPDAFELVARTEQGFWATRFDFLVECEVSGPLLEAAARRVGFRFLERQLDAMDEAGSQVGSFLGHRSWLKELVAGIDRDAHEG</sequence>
<proteinExistence type="predicted"/>
<organism evidence="1">
    <name type="scientific">Variovorax paradoxus</name>
    <dbReference type="NCBI Taxonomy" id="34073"/>
    <lineage>
        <taxon>Bacteria</taxon>
        <taxon>Pseudomonadati</taxon>
        <taxon>Pseudomonadota</taxon>
        <taxon>Betaproteobacteria</taxon>
        <taxon>Burkholderiales</taxon>
        <taxon>Comamonadaceae</taxon>
        <taxon>Variovorax</taxon>
    </lineage>
</organism>
<gene>
    <name evidence="1" type="ORF">VVAX_06443</name>
</gene>
<reference evidence="1" key="1">
    <citation type="submission" date="2019-12" db="EMBL/GenBank/DDBJ databases">
        <authorList>
            <person name="Cremers G."/>
        </authorList>
    </citation>
    <scope>NUCLEOTIDE SEQUENCE</scope>
    <source>
        <strain evidence="1">Vvax</strain>
    </source>
</reference>